<evidence type="ECO:0000256" key="2">
    <source>
        <dbReference type="ARBA" id="ARBA00022777"/>
    </source>
</evidence>
<evidence type="ECO:0000256" key="4">
    <source>
        <dbReference type="SAM" id="Phobius"/>
    </source>
</evidence>
<evidence type="ECO:0000259" key="5">
    <source>
        <dbReference type="Pfam" id="PF02518"/>
    </source>
</evidence>
<dbReference type="GO" id="GO:0000160">
    <property type="term" value="P:phosphorelay signal transduction system"/>
    <property type="evidence" value="ECO:0007669"/>
    <property type="project" value="UniProtKB-KW"/>
</dbReference>
<dbReference type="PANTHER" id="PTHR24421">
    <property type="entry name" value="NITRATE/NITRITE SENSOR PROTEIN NARX-RELATED"/>
    <property type="match status" value="1"/>
</dbReference>
<evidence type="ECO:0000259" key="6">
    <source>
        <dbReference type="Pfam" id="PF04024"/>
    </source>
</evidence>
<accession>A0AAU7B1D6</accession>
<dbReference type="Pfam" id="PF04024">
    <property type="entry name" value="PspC"/>
    <property type="match status" value="1"/>
</dbReference>
<keyword evidence="3" id="KW-0902">Two-component regulatory system</keyword>
<evidence type="ECO:0000313" key="7">
    <source>
        <dbReference type="EMBL" id="XAY07532.1"/>
    </source>
</evidence>
<evidence type="ECO:0008006" key="8">
    <source>
        <dbReference type="Google" id="ProtNLM"/>
    </source>
</evidence>
<gene>
    <name evidence="7" type="ORF">DSM112329_04416</name>
</gene>
<proteinExistence type="predicted"/>
<dbReference type="InterPro" id="IPR050482">
    <property type="entry name" value="Sensor_HK_TwoCompSys"/>
</dbReference>
<feature type="transmembrane region" description="Helical" evidence="4">
    <location>
        <begin position="86"/>
        <end position="106"/>
    </location>
</feature>
<keyword evidence="4" id="KW-0472">Membrane</keyword>
<dbReference type="EMBL" id="CP114014">
    <property type="protein sequence ID" value="XAY07532.1"/>
    <property type="molecule type" value="Genomic_DNA"/>
</dbReference>
<feature type="transmembrane region" description="Helical" evidence="4">
    <location>
        <begin position="43"/>
        <end position="66"/>
    </location>
</feature>
<feature type="domain" description="Histidine kinase/HSP90-like ATPase" evidence="5">
    <location>
        <begin position="300"/>
        <end position="389"/>
    </location>
</feature>
<dbReference type="InterPro" id="IPR003594">
    <property type="entry name" value="HATPase_dom"/>
</dbReference>
<feature type="domain" description="Phage shock protein PspC N-terminal" evidence="6">
    <location>
        <begin position="19"/>
        <end position="72"/>
    </location>
</feature>
<name>A0AAU7B1D6_9ACTN</name>
<sequence>MAPDVHPAAAHAAHRATVARSGADRVVLGVCGGIGAALRIDPVLLRLGVAAATFAGGFGLVAYLFAGILLPAPPPDGPPEPHPRPLQRALGLLALLSGLAVLLASIRSSAPTLLLLGGIAVVWRQAVPVAWNATQEGRVPAVARTVVGGLLLGGGVLTIIAQDGSLSAFASAAVAGAVVASGIGLLFGPAFGRARGEVQAERLERVRADERARVAARLHDSVLQTLALIQTTDDTQRSRALARRQERELRAWLYGGEDPDAATTFAGALRHAADAVEEDYEVVVALVQPGDGPLDAGLEALVAATREAMTNAAKHSGTAEISVLARIAPEEASVYVRDRGTGFRRDRIPADRRGIRDSIEQRLAGLGGRATIHTAPGEGTEIELLLPRPTP</sequence>
<dbReference type="AlphaFoldDB" id="A0AAU7B1D6"/>
<evidence type="ECO:0000256" key="3">
    <source>
        <dbReference type="ARBA" id="ARBA00023012"/>
    </source>
</evidence>
<dbReference type="GO" id="GO:0016301">
    <property type="term" value="F:kinase activity"/>
    <property type="evidence" value="ECO:0007669"/>
    <property type="project" value="UniProtKB-KW"/>
</dbReference>
<organism evidence="7">
    <name type="scientific">Paraconexibacter sp. AEG42_29</name>
    <dbReference type="NCBI Taxonomy" id="2997339"/>
    <lineage>
        <taxon>Bacteria</taxon>
        <taxon>Bacillati</taxon>
        <taxon>Actinomycetota</taxon>
        <taxon>Thermoleophilia</taxon>
        <taxon>Solirubrobacterales</taxon>
        <taxon>Paraconexibacteraceae</taxon>
        <taxon>Paraconexibacter</taxon>
    </lineage>
</organism>
<keyword evidence="4" id="KW-1133">Transmembrane helix</keyword>
<keyword evidence="1" id="KW-0808">Transferase</keyword>
<feature type="transmembrane region" description="Helical" evidence="4">
    <location>
        <begin position="168"/>
        <end position="191"/>
    </location>
</feature>
<reference evidence="7" key="1">
    <citation type="submission" date="2022-12" db="EMBL/GenBank/DDBJ databases">
        <title>Paraconexibacter alkalitolerans sp. nov. and Baekduia alba sp. nov., isolated from soil and emended description of the genera Paraconexibacter (Chun et al., 2020) and Baekduia (An et al., 2020).</title>
        <authorList>
            <person name="Vieira S."/>
            <person name="Huber K.J."/>
            <person name="Geppert A."/>
            <person name="Wolf J."/>
            <person name="Neumann-Schaal M."/>
            <person name="Muesken M."/>
            <person name="Overmann J."/>
        </authorList>
    </citation>
    <scope>NUCLEOTIDE SEQUENCE</scope>
    <source>
        <strain evidence="7">AEG42_29</strain>
    </source>
</reference>
<dbReference type="KEGG" id="parq:DSM112329_04416"/>
<dbReference type="CDD" id="cd16917">
    <property type="entry name" value="HATPase_UhpB-NarQ-NarX-like"/>
    <property type="match status" value="1"/>
</dbReference>
<dbReference type="Pfam" id="PF02518">
    <property type="entry name" value="HATPase_c"/>
    <property type="match status" value="1"/>
</dbReference>
<dbReference type="SUPFAM" id="SSF55874">
    <property type="entry name" value="ATPase domain of HSP90 chaperone/DNA topoisomerase II/histidine kinase"/>
    <property type="match status" value="1"/>
</dbReference>
<protein>
    <recommendedName>
        <fullName evidence="8">ATP-binding protein</fullName>
    </recommendedName>
</protein>
<feature type="transmembrane region" description="Helical" evidence="4">
    <location>
        <begin position="113"/>
        <end position="131"/>
    </location>
</feature>
<dbReference type="PANTHER" id="PTHR24421:SF61">
    <property type="entry name" value="OXYGEN SENSOR HISTIDINE KINASE NREB"/>
    <property type="match status" value="1"/>
</dbReference>
<evidence type="ECO:0000256" key="1">
    <source>
        <dbReference type="ARBA" id="ARBA00022679"/>
    </source>
</evidence>
<dbReference type="InterPro" id="IPR007168">
    <property type="entry name" value="Phageshock_PspC_N"/>
</dbReference>
<dbReference type="InterPro" id="IPR036890">
    <property type="entry name" value="HATPase_C_sf"/>
</dbReference>
<keyword evidence="2" id="KW-0418">Kinase</keyword>
<feature type="transmembrane region" description="Helical" evidence="4">
    <location>
        <begin position="143"/>
        <end position="161"/>
    </location>
</feature>
<dbReference type="Gene3D" id="3.30.565.10">
    <property type="entry name" value="Histidine kinase-like ATPase, C-terminal domain"/>
    <property type="match status" value="1"/>
</dbReference>
<keyword evidence="4" id="KW-0812">Transmembrane</keyword>